<dbReference type="GO" id="GO:0005829">
    <property type="term" value="C:cytosol"/>
    <property type="evidence" value="ECO:0007669"/>
    <property type="project" value="TreeGrafter"/>
</dbReference>
<keyword evidence="6 12" id="KW-0376">Hydrogen peroxide</keyword>
<dbReference type="PROSITE" id="PS51257">
    <property type="entry name" value="PROKAR_LIPOPROTEIN"/>
    <property type="match status" value="1"/>
</dbReference>
<keyword evidence="4 12" id="KW-0560">Oxidoreductase</keyword>
<dbReference type="PANTHER" id="PTHR30555">
    <property type="entry name" value="HYDROPEROXIDASE I, BIFUNCTIONAL CATALASE-PEROXIDASE"/>
    <property type="match status" value="1"/>
</dbReference>
<comment type="function">
    <text evidence="12">Bifunctional enzyme with both catalase and broad-spectrum peroxidase activity.</text>
</comment>
<dbReference type="SUPFAM" id="SSF48113">
    <property type="entry name" value="Heme-dependent peroxidases"/>
    <property type="match status" value="2"/>
</dbReference>
<evidence type="ECO:0000256" key="3">
    <source>
        <dbReference type="ARBA" id="ARBA00022723"/>
    </source>
</evidence>
<dbReference type="GO" id="GO:0042744">
    <property type="term" value="P:hydrogen peroxide catabolic process"/>
    <property type="evidence" value="ECO:0007669"/>
    <property type="project" value="UniProtKB-KW"/>
</dbReference>
<dbReference type="NCBIfam" id="NF011635">
    <property type="entry name" value="PRK15061.1"/>
    <property type="match status" value="1"/>
</dbReference>
<dbReference type="NCBIfam" id="TIGR00198">
    <property type="entry name" value="cat_per_HPI"/>
    <property type="match status" value="1"/>
</dbReference>
<keyword evidence="2 12" id="KW-0349">Heme</keyword>
<dbReference type="CDD" id="cd08200">
    <property type="entry name" value="catalase_peroxidase_2"/>
    <property type="match status" value="1"/>
</dbReference>
<dbReference type="Pfam" id="PF00141">
    <property type="entry name" value="peroxidase"/>
    <property type="match status" value="2"/>
</dbReference>
<evidence type="ECO:0000313" key="15">
    <source>
        <dbReference type="EMBL" id="TXB66736.1"/>
    </source>
</evidence>
<name>A0A5C6RW06_9FLAO</name>
<evidence type="ECO:0000256" key="13">
    <source>
        <dbReference type="RuleBase" id="RU003451"/>
    </source>
</evidence>
<dbReference type="GO" id="GO:0004096">
    <property type="term" value="F:catalase activity"/>
    <property type="evidence" value="ECO:0007669"/>
    <property type="project" value="UniProtKB-UniRule"/>
</dbReference>
<dbReference type="RefSeq" id="WP_147097638.1">
    <property type="nucleotide sequence ID" value="NZ_VOOS01000001.1"/>
</dbReference>
<dbReference type="PRINTS" id="PR00458">
    <property type="entry name" value="PEROXIDASE"/>
</dbReference>
<evidence type="ECO:0000256" key="10">
    <source>
        <dbReference type="ARBA" id="ARBA00067012"/>
    </source>
</evidence>
<dbReference type="AlphaFoldDB" id="A0A5C6RW06"/>
<evidence type="ECO:0000256" key="2">
    <source>
        <dbReference type="ARBA" id="ARBA00022617"/>
    </source>
</evidence>
<dbReference type="PANTHER" id="PTHR30555:SF0">
    <property type="entry name" value="CATALASE-PEROXIDASE"/>
    <property type="match status" value="1"/>
</dbReference>
<sequence>MKKLIPLSILSLLVIGACKNQNEQMMEKENGGCPFGFDKGHKKEQVSVIKNNDDWWPNKLNLDILAQNSELTNPMERDFNYKKEFEKLDLNQLKKDIEVVLTKSQDWWPADYGHYGPLMIRMAWHSAGTYRTGDGRGGTRMGLQRFAPQNSWPDNGNLDKARRLLWPIKQKYGQQISWADLMILTGNVALESMGFKTIGFAGGRADVWEPQEDIYWGPESDWLESRRLNEEGELDLNIENPLAAVQMGLIYVNPEGPNGNPDPIASAKNIRIAFARMGMNDEETVALIAGGHSFGKTHGAGPAENVGASPEAASIEEQGFGWRSAYKSGKGEDAITSGLEVIWTPTPTIWSHAYINILFNNEWELTKSPAGAHQWVTKSTAEILPDAFNKEKKHRATMLTSDLALKFDPEYKKVCQKFIDEPSSFDKAFANAWFKLTHRDMGPKSTYLGSEVPEENFLWQDPIPTRNYDLISKSDIDRIKQEIINSGISLNHLIETAWASASSFRGSDRRGGANGARIRLEPQINWEANNPNQLKKVLAVYEQIQEKFNANSGSKKVSMADLIVLGGNAAIEKSASNAGFNIPVPFNPGRTDATQEQTDVASFNVLEPIADGFRNFQKKKYTLTTEELLVDKAQLLTLTVPEMTVLVGGMRALNANFDDSNYGILTNTPGKLNNNFFINLLDMSTYWTPKSEDKTEFEGKDRATNKVKWTATRADLIFGSNSELRAIAEVYASNDAQEKFVNDFINAWTKVMNLDRFDLKQ</sequence>
<dbReference type="PROSITE" id="PS50873">
    <property type="entry name" value="PEROXIDASE_4"/>
    <property type="match status" value="1"/>
</dbReference>
<comment type="PTM">
    <text evidence="12">Formation of the three residue Trp-Tyr-Met cross-link is important for the catalase, but not the peroxidase activity of the enzyme.</text>
</comment>
<dbReference type="HAMAP" id="MF_01961">
    <property type="entry name" value="Catal_peroxid"/>
    <property type="match status" value="1"/>
</dbReference>
<comment type="subunit">
    <text evidence="12">Homodimer or homotetramer.</text>
</comment>
<dbReference type="InterPro" id="IPR019793">
    <property type="entry name" value="Peroxidases_heam-ligand_BS"/>
</dbReference>
<feature type="domain" description="Plant heme peroxidase family profile" evidence="14">
    <location>
        <begin position="158"/>
        <end position="452"/>
    </location>
</feature>
<comment type="similarity">
    <text evidence="9 12 13">Belongs to the peroxidase family. Peroxidase/catalase subfamily.</text>
</comment>
<comment type="catalytic activity">
    <reaction evidence="8 12 13">
        <text>H2O2 + AH2 = A + 2 H2O</text>
        <dbReference type="Rhea" id="RHEA:30275"/>
        <dbReference type="ChEBI" id="CHEBI:13193"/>
        <dbReference type="ChEBI" id="CHEBI:15377"/>
        <dbReference type="ChEBI" id="CHEBI:16240"/>
        <dbReference type="ChEBI" id="CHEBI:17499"/>
        <dbReference type="EC" id="1.11.1.21"/>
    </reaction>
</comment>
<dbReference type="GO" id="GO:0070301">
    <property type="term" value="P:cellular response to hydrogen peroxide"/>
    <property type="evidence" value="ECO:0007669"/>
    <property type="project" value="TreeGrafter"/>
</dbReference>
<feature type="site" description="Transition state stabilizer" evidence="12">
    <location>
        <position position="121"/>
    </location>
</feature>
<keyword evidence="16" id="KW-1185">Reference proteome</keyword>
<dbReference type="Gene3D" id="1.10.420.10">
    <property type="entry name" value="Peroxidase, domain 2"/>
    <property type="match status" value="2"/>
</dbReference>
<dbReference type="InterPro" id="IPR019794">
    <property type="entry name" value="Peroxidases_AS"/>
</dbReference>
<accession>A0A5C6RW06</accession>
<dbReference type="EC" id="1.11.1.21" evidence="10 12"/>
<dbReference type="FunFam" id="1.10.420.10:FF:000002">
    <property type="entry name" value="Catalase-peroxidase"/>
    <property type="match status" value="1"/>
</dbReference>
<dbReference type="GO" id="GO:0020037">
    <property type="term" value="F:heme binding"/>
    <property type="evidence" value="ECO:0007669"/>
    <property type="project" value="InterPro"/>
</dbReference>
<feature type="binding site" description="axial binding residue" evidence="12">
    <location>
        <position position="292"/>
    </location>
    <ligand>
        <name>heme b</name>
        <dbReference type="ChEBI" id="CHEBI:60344"/>
    </ligand>
    <ligandPart>
        <name>Fe</name>
        <dbReference type="ChEBI" id="CHEBI:18248"/>
    </ligandPart>
</feature>
<comment type="caution">
    <text evidence="15">The sequence shown here is derived from an EMBL/GenBank/DDBJ whole genome shotgun (WGS) entry which is preliminary data.</text>
</comment>
<dbReference type="EMBL" id="VOOS01000001">
    <property type="protein sequence ID" value="TXB66736.1"/>
    <property type="molecule type" value="Genomic_DNA"/>
</dbReference>
<evidence type="ECO:0000256" key="1">
    <source>
        <dbReference type="ARBA" id="ARBA00022559"/>
    </source>
</evidence>
<dbReference type="PRINTS" id="PR00460">
    <property type="entry name" value="BPEROXIDASE"/>
</dbReference>
<keyword evidence="1 12" id="KW-0575">Peroxidase</keyword>
<dbReference type="InterPro" id="IPR000763">
    <property type="entry name" value="Catalase_peroxidase"/>
</dbReference>
<evidence type="ECO:0000256" key="5">
    <source>
        <dbReference type="ARBA" id="ARBA00023004"/>
    </source>
</evidence>
<dbReference type="CDD" id="cd00649">
    <property type="entry name" value="catalase_peroxidase_1"/>
    <property type="match status" value="1"/>
</dbReference>
<protein>
    <recommendedName>
        <fullName evidence="11 12">Catalase-peroxidase</fullName>
        <shortName evidence="12">CP</shortName>
        <ecNumber evidence="10 12">1.11.1.21</ecNumber>
    </recommendedName>
    <alternativeName>
        <fullName evidence="12">Peroxidase/catalase</fullName>
    </alternativeName>
</protein>
<evidence type="ECO:0000256" key="12">
    <source>
        <dbReference type="HAMAP-Rule" id="MF_01961"/>
    </source>
</evidence>
<evidence type="ECO:0000259" key="14">
    <source>
        <dbReference type="PROSITE" id="PS50873"/>
    </source>
</evidence>
<evidence type="ECO:0000313" key="16">
    <source>
        <dbReference type="Proteomes" id="UP000321721"/>
    </source>
</evidence>
<evidence type="ECO:0000256" key="6">
    <source>
        <dbReference type="ARBA" id="ARBA00023324"/>
    </source>
</evidence>
<dbReference type="FunFam" id="1.10.520.10:FF:000002">
    <property type="entry name" value="Catalase-peroxidase"/>
    <property type="match status" value="1"/>
</dbReference>
<proteinExistence type="inferred from homology"/>
<evidence type="ECO:0000256" key="9">
    <source>
        <dbReference type="ARBA" id="ARBA00060838"/>
    </source>
</evidence>
<comment type="catalytic activity">
    <reaction evidence="7 12 13">
        <text>2 H2O2 = O2 + 2 H2O</text>
        <dbReference type="Rhea" id="RHEA:20309"/>
        <dbReference type="ChEBI" id="CHEBI:15377"/>
        <dbReference type="ChEBI" id="CHEBI:15379"/>
        <dbReference type="ChEBI" id="CHEBI:16240"/>
        <dbReference type="EC" id="1.11.1.21"/>
    </reaction>
</comment>
<dbReference type="FunFam" id="1.10.420.10:FF:000004">
    <property type="entry name" value="Catalase-peroxidase"/>
    <property type="match status" value="1"/>
</dbReference>
<organism evidence="15 16">
    <name type="scientific">Vicingus serpentipes</name>
    <dbReference type="NCBI Taxonomy" id="1926625"/>
    <lineage>
        <taxon>Bacteria</taxon>
        <taxon>Pseudomonadati</taxon>
        <taxon>Bacteroidota</taxon>
        <taxon>Flavobacteriia</taxon>
        <taxon>Flavobacteriales</taxon>
        <taxon>Vicingaceae</taxon>
        <taxon>Vicingus</taxon>
    </lineage>
</organism>
<dbReference type="InterPro" id="IPR010255">
    <property type="entry name" value="Haem_peroxidase_sf"/>
</dbReference>
<dbReference type="OrthoDB" id="9759743at2"/>
<dbReference type="PROSITE" id="PS00436">
    <property type="entry name" value="PEROXIDASE_2"/>
    <property type="match status" value="1"/>
</dbReference>
<keyword evidence="5 12" id="KW-0408">Iron</keyword>
<gene>
    <name evidence="12 15" type="primary">katG</name>
    <name evidence="15" type="ORF">FRY74_00710</name>
</gene>
<reference evidence="15 16" key="1">
    <citation type="submission" date="2019-08" db="EMBL/GenBank/DDBJ databases">
        <title>Genome of Vicingus serpentipes NCIMB 15042.</title>
        <authorList>
            <person name="Bowman J.P."/>
        </authorList>
    </citation>
    <scope>NUCLEOTIDE SEQUENCE [LARGE SCALE GENOMIC DNA]</scope>
    <source>
        <strain evidence="15 16">NCIMB 15042</strain>
    </source>
</reference>
<dbReference type="GO" id="GO:0046872">
    <property type="term" value="F:metal ion binding"/>
    <property type="evidence" value="ECO:0007669"/>
    <property type="project" value="UniProtKB-KW"/>
</dbReference>
<evidence type="ECO:0000256" key="4">
    <source>
        <dbReference type="ARBA" id="ARBA00023002"/>
    </source>
</evidence>
<keyword evidence="3 12" id="KW-0479">Metal-binding</keyword>
<dbReference type="Gene3D" id="1.10.520.10">
    <property type="match status" value="2"/>
</dbReference>
<dbReference type="InterPro" id="IPR002016">
    <property type="entry name" value="Haem_peroxidase"/>
</dbReference>
<evidence type="ECO:0000256" key="7">
    <source>
        <dbReference type="ARBA" id="ARBA00049145"/>
    </source>
</evidence>
<comment type="cofactor">
    <cofactor evidence="12">
        <name>heme b</name>
        <dbReference type="ChEBI" id="CHEBI:60344"/>
    </cofactor>
    <text evidence="12">Binds 1 heme b (iron(II)-protoporphyrin IX) group per dimer.</text>
</comment>
<dbReference type="PROSITE" id="PS00435">
    <property type="entry name" value="PEROXIDASE_1"/>
    <property type="match status" value="1"/>
</dbReference>
<dbReference type="Proteomes" id="UP000321721">
    <property type="component" value="Unassembled WGS sequence"/>
</dbReference>
<evidence type="ECO:0000256" key="8">
    <source>
        <dbReference type="ARBA" id="ARBA00051651"/>
    </source>
</evidence>
<feature type="cross-link" description="Tryptophyl-tyrosyl-methioninium (Tyr-Met) (with Trp-124)" evidence="12">
    <location>
        <begin position="251"/>
        <end position="277"/>
    </location>
</feature>
<evidence type="ECO:0000256" key="11">
    <source>
        <dbReference type="ARBA" id="ARBA00074141"/>
    </source>
</evidence>
<comment type="caution">
    <text evidence="12">Lacks conserved residue(s) required for the propagation of feature annotation.</text>
</comment>
<feature type="active site" description="Proton acceptor" evidence="12">
    <location>
        <position position="125"/>
    </location>
</feature>